<dbReference type="EMBL" id="KZ613856">
    <property type="protein sequence ID" value="PMD55131.1"/>
    <property type="molecule type" value="Genomic_DNA"/>
</dbReference>
<name>A0A2J6SWK2_9HELO</name>
<dbReference type="Pfam" id="PF06985">
    <property type="entry name" value="HET"/>
    <property type="match status" value="1"/>
</dbReference>
<dbReference type="PANTHER" id="PTHR33112:SF16">
    <property type="entry name" value="HETEROKARYON INCOMPATIBILITY DOMAIN-CONTAINING PROTEIN"/>
    <property type="match status" value="1"/>
</dbReference>
<dbReference type="AlphaFoldDB" id="A0A2J6SWK2"/>
<dbReference type="PANTHER" id="PTHR33112">
    <property type="entry name" value="DOMAIN PROTEIN, PUTATIVE-RELATED"/>
    <property type="match status" value="1"/>
</dbReference>
<dbReference type="STRING" id="1095630.A0A2J6SWK2"/>
<proteinExistence type="predicted"/>
<evidence type="ECO:0000259" key="1">
    <source>
        <dbReference type="Pfam" id="PF06985"/>
    </source>
</evidence>
<reference evidence="2 3" key="1">
    <citation type="submission" date="2016-04" db="EMBL/GenBank/DDBJ databases">
        <title>A degradative enzymes factory behind the ericoid mycorrhizal symbiosis.</title>
        <authorList>
            <consortium name="DOE Joint Genome Institute"/>
            <person name="Martino E."/>
            <person name="Morin E."/>
            <person name="Grelet G."/>
            <person name="Kuo A."/>
            <person name="Kohler A."/>
            <person name="Daghino S."/>
            <person name="Barry K."/>
            <person name="Choi C."/>
            <person name="Cichocki N."/>
            <person name="Clum A."/>
            <person name="Copeland A."/>
            <person name="Hainaut M."/>
            <person name="Haridas S."/>
            <person name="Labutti K."/>
            <person name="Lindquist E."/>
            <person name="Lipzen A."/>
            <person name="Khouja H.-R."/>
            <person name="Murat C."/>
            <person name="Ohm R."/>
            <person name="Olson A."/>
            <person name="Spatafora J."/>
            <person name="Veneault-Fourrey C."/>
            <person name="Henrissat B."/>
            <person name="Grigoriev I."/>
            <person name="Martin F."/>
            <person name="Perotto S."/>
        </authorList>
    </citation>
    <scope>NUCLEOTIDE SEQUENCE [LARGE SCALE GENOMIC DNA]</scope>
    <source>
        <strain evidence="2 3">E</strain>
    </source>
</reference>
<feature type="domain" description="Heterokaryon incompatibility" evidence="1">
    <location>
        <begin position="1"/>
        <end position="101"/>
    </location>
</feature>
<feature type="non-terminal residue" evidence="2">
    <location>
        <position position="103"/>
    </location>
</feature>
<dbReference type="OrthoDB" id="2958217at2759"/>
<gene>
    <name evidence="2" type="ORF">K444DRAFT_485795</name>
</gene>
<dbReference type="RefSeq" id="XP_024732035.1">
    <property type="nucleotide sequence ID" value="XM_024873103.1"/>
</dbReference>
<evidence type="ECO:0000313" key="2">
    <source>
        <dbReference type="EMBL" id="PMD55131.1"/>
    </source>
</evidence>
<dbReference type="InterPro" id="IPR010730">
    <property type="entry name" value="HET"/>
</dbReference>
<evidence type="ECO:0000313" key="3">
    <source>
        <dbReference type="Proteomes" id="UP000235371"/>
    </source>
</evidence>
<keyword evidence="3" id="KW-1185">Reference proteome</keyword>
<dbReference type="InParanoid" id="A0A2J6SWK2"/>
<protein>
    <submittedName>
        <fullName evidence="2">Heterokaryon incompatibility</fullName>
    </submittedName>
</protein>
<feature type="non-terminal residue" evidence="2">
    <location>
        <position position="1"/>
    </location>
</feature>
<accession>A0A2J6SWK2</accession>
<dbReference type="GeneID" id="36581183"/>
<sequence length="103" mass="11445">YAALSYVWGNAVQVKLGGYNEMSLQVKDSLLKFKLPQTISDAIHLTRLLAIKFLWVDVLCICQGQTDFDLRDRQDQLNNMGNIYHQASLTIIAACGDNANAGL</sequence>
<dbReference type="Proteomes" id="UP000235371">
    <property type="component" value="Unassembled WGS sequence"/>
</dbReference>
<organism evidence="2 3">
    <name type="scientific">Hyaloscypha bicolor E</name>
    <dbReference type="NCBI Taxonomy" id="1095630"/>
    <lineage>
        <taxon>Eukaryota</taxon>
        <taxon>Fungi</taxon>
        <taxon>Dikarya</taxon>
        <taxon>Ascomycota</taxon>
        <taxon>Pezizomycotina</taxon>
        <taxon>Leotiomycetes</taxon>
        <taxon>Helotiales</taxon>
        <taxon>Hyaloscyphaceae</taxon>
        <taxon>Hyaloscypha</taxon>
        <taxon>Hyaloscypha bicolor</taxon>
    </lineage>
</organism>